<evidence type="ECO:0000256" key="6">
    <source>
        <dbReference type="ARBA" id="ARBA00035136"/>
    </source>
</evidence>
<dbReference type="GO" id="GO:0070181">
    <property type="term" value="F:small ribosomal subunit rRNA binding"/>
    <property type="evidence" value="ECO:0007669"/>
    <property type="project" value="TreeGrafter"/>
</dbReference>
<keyword evidence="5 7" id="KW-0687">Ribonucleoprotein</keyword>
<dbReference type="PANTHER" id="PTHR33398:SF1">
    <property type="entry name" value="SMALL RIBOSOMAL SUBUNIT PROTEIN BS20C"/>
    <property type="match status" value="1"/>
</dbReference>
<evidence type="ECO:0000256" key="5">
    <source>
        <dbReference type="ARBA" id="ARBA00023274"/>
    </source>
</evidence>
<sequence length="86" mass="10133">MPNKPSSIKDLRQSKKRMFINRKVKDDLRRVIKKARRLTEVKNAAAQQLLKTTVKMIDKAVHKKVLKKNAAARTKSRLMKLWHKSR</sequence>
<reference evidence="8 9" key="1">
    <citation type="journal article" date="2016" name="Nat. Commun.">
        <title>Thousands of microbial genomes shed light on interconnected biogeochemical processes in an aquifer system.</title>
        <authorList>
            <person name="Anantharaman K."/>
            <person name="Brown C.T."/>
            <person name="Hug L.A."/>
            <person name="Sharon I."/>
            <person name="Castelle C.J."/>
            <person name="Probst A.J."/>
            <person name="Thomas B.C."/>
            <person name="Singh A."/>
            <person name="Wilkins M.J."/>
            <person name="Karaoz U."/>
            <person name="Brodie E.L."/>
            <person name="Williams K.H."/>
            <person name="Hubbard S.S."/>
            <person name="Banfield J.F."/>
        </authorList>
    </citation>
    <scope>NUCLEOTIDE SEQUENCE [LARGE SCALE GENOMIC DNA]</scope>
</reference>
<protein>
    <recommendedName>
        <fullName evidence="6 7">Small ribosomal subunit protein bS20</fullName>
    </recommendedName>
</protein>
<evidence type="ECO:0000256" key="7">
    <source>
        <dbReference type="HAMAP-Rule" id="MF_00500"/>
    </source>
</evidence>
<dbReference type="GO" id="GO:0005829">
    <property type="term" value="C:cytosol"/>
    <property type="evidence" value="ECO:0007669"/>
    <property type="project" value="TreeGrafter"/>
</dbReference>
<comment type="similarity">
    <text evidence="1 7">Belongs to the bacterial ribosomal protein bS20 family.</text>
</comment>
<proteinExistence type="inferred from homology"/>
<evidence type="ECO:0000256" key="4">
    <source>
        <dbReference type="ARBA" id="ARBA00022980"/>
    </source>
</evidence>
<gene>
    <name evidence="7" type="primary">rpsT</name>
    <name evidence="8" type="ORF">A2936_04860</name>
</gene>
<name>A0A1F7UWI4_9BACT</name>
<dbReference type="PANTHER" id="PTHR33398">
    <property type="entry name" value="30S RIBOSOMAL PROTEIN S20"/>
    <property type="match status" value="1"/>
</dbReference>
<dbReference type="Proteomes" id="UP000176846">
    <property type="component" value="Unassembled WGS sequence"/>
</dbReference>
<dbReference type="NCBIfam" id="TIGR00029">
    <property type="entry name" value="S20"/>
    <property type="match status" value="1"/>
</dbReference>
<evidence type="ECO:0000256" key="3">
    <source>
        <dbReference type="ARBA" id="ARBA00022884"/>
    </source>
</evidence>
<dbReference type="EMBL" id="MGEK01000015">
    <property type="protein sequence ID" value="OGL82635.1"/>
    <property type="molecule type" value="Genomic_DNA"/>
</dbReference>
<comment type="function">
    <text evidence="7">Binds directly to 16S ribosomal RNA.</text>
</comment>
<dbReference type="AlphaFoldDB" id="A0A1F7UWI4"/>
<dbReference type="Gene3D" id="1.20.58.110">
    <property type="entry name" value="Ribosomal protein S20"/>
    <property type="match status" value="1"/>
</dbReference>
<evidence type="ECO:0000256" key="1">
    <source>
        <dbReference type="ARBA" id="ARBA00007634"/>
    </source>
</evidence>
<comment type="caution">
    <text evidence="8">The sequence shown here is derived from an EMBL/GenBank/DDBJ whole genome shotgun (WGS) entry which is preliminary data.</text>
</comment>
<keyword evidence="3 7" id="KW-0694">RNA-binding</keyword>
<dbReference type="SUPFAM" id="SSF46992">
    <property type="entry name" value="Ribosomal protein S20"/>
    <property type="match status" value="1"/>
</dbReference>
<evidence type="ECO:0000256" key="2">
    <source>
        <dbReference type="ARBA" id="ARBA00022730"/>
    </source>
</evidence>
<keyword evidence="2 7" id="KW-0699">rRNA-binding</keyword>
<accession>A0A1F7UWI4</accession>
<dbReference type="GO" id="GO:0015935">
    <property type="term" value="C:small ribosomal subunit"/>
    <property type="evidence" value="ECO:0007669"/>
    <property type="project" value="TreeGrafter"/>
</dbReference>
<organism evidence="8 9">
    <name type="scientific">Candidatus Uhrbacteria bacterium RIFCSPLOWO2_01_FULL_47_25</name>
    <dbReference type="NCBI Taxonomy" id="1802402"/>
    <lineage>
        <taxon>Bacteria</taxon>
        <taxon>Candidatus Uhriibacteriota</taxon>
    </lineage>
</organism>
<evidence type="ECO:0000313" key="8">
    <source>
        <dbReference type="EMBL" id="OGL82635.1"/>
    </source>
</evidence>
<dbReference type="Pfam" id="PF01649">
    <property type="entry name" value="Ribosomal_S20p"/>
    <property type="match status" value="1"/>
</dbReference>
<dbReference type="InterPro" id="IPR036510">
    <property type="entry name" value="Ribosomal_bS20_sf"/>
</dbReference>
<dbReference type="GO" id="GO:0006412">
    <property type="term" value="P:translation"/>
    <property type="evidence" value="ECO:0007669"/>
    <property type="project" value="UniProtKB-UniRule"/>
</dbReference>
<evidence type="ECO:0000313" key="9">
    <source>
        <dbReference type="Proteomes" id="UP000176846"/>
    </source>
</evidence>
<keyword evidence="4 7" id="KW-0689">Ribosomal protein</keyword>
<dbReference type="GO" id="GO:0003735">
    <property type="term" value="F:structural constituent of ribosome"/>
    <property type="evidence" value="ECO:0007669"/>
    <property type="project" value="InterPro"/>
</dbReference>
<dbReference type="InterPro" id="IPR002583">
    <property type="entry name" value="Ribosomal_bS20"/>
</dbReference>
<dbReference type="HAMAP" id="MF_00500">
    <property type="entry name" value="Ribosomal_bS20"/>
    <property type="match status" value="1"/>
</dbReference>